<sequence>MGQKLSARDRYTFNTTATPARSHKNNTSPKLEFGRYYVRATCSISDLGQARLRSGTVLPKPEKHFSGPLQKEQEVNQQQKLNTSALNTALAFEPYHDLATRTIAEPGVQQQQQHNILFLPLGLASAVLSGVSGSGSGSQAL</sequence>
<name>A0A4V6AP91_COLLU</name>
<dbReference type="STRING" id="240159.A0A4V6AP91"/>
<feature type="region of interest" description="Disordered" evidence="1">
    <location>
        <begin position="1"/>
        <end position="28"/>
    </location>
</feature>
<reference evidence="2 3" key="1">
    <citation type="submission" date="2019-01" db="EMBL/GenBank/DDBJ databases">
        <title>Genome Assembly of Collichthys lucidus.</title>
        <authorList>
            <person name="Cai M."/>
            <person name="Xiao S."/>
        </authorList>
    </citation>
    <scope>NUCLEOTIDE SEQUENCE [LARGE SCALE GENOMIC DNA]</scope>
    <source>
        <strain evidence="2">JT15FE1705JMU</strain>
        <tissue evidence="2">Muscle</tissue>
    </source>
</reference>
<gene>
    <name evidence="2" type="ORF">D9C73_009977</name>
</gene>
<dbReference type="AlphaFoldDB" id="A0A4V6AP91"/>
<dbReference type="EMBL" id="CM014086">
    <property type="protein sequence ID" value="TKS75862.1"/>
    <property type="molecule type" value="Genomic_DNA"/>
</dbReference>
<evidence type="ECO:0000313" key="3">
    <source>
        <dbReference type="Proteomes" id="UP000298787"/>
    </source>
</evidence>
<proteinExistence type="predicted"/>
<accession>A0A4V6AP91</accession>
<feature type="compositionally biased region" description="Basic and acidic residues" evidence="1">
    <location>
        <begin position="1"/>
        <end position="11"/>
    </location>
</feature>
<organism evidence="2 3">
    <name type="scientific">Collichthys lucidus</name>
    <name type="common">Big head croaker</name>
    <name type="synonym">Sciaena lucida</name>
    <dbReference type="NCBI Taxonomy" id="240159"/>
    <lineage>
        <taxon>Eukaryota</taxon>
        <taxon>Metazoa</taxon>
        <taxon>Chordata</taxon>
        <taxon>Craniata</taxon>
        <taxon>Vertebrata</taxon>
        <taxon>Euteleostomi</taxon>
        <taxon>Actinopterygii</taxon>
        <taxon>Neopterygii</taxon>
        <taxon>Teleostei</taxon>
        <taxon>Neoteleostei</taxon>
        <taxon>Acanthomorphata</taxon>
        <taxon>Eupercaria</taxon>
        <taxon>Sciaenidae</taxon>
        <taxon>Collichthys</taxon>
    </lineage>
</organism>
<feature type="compositionally biased region" description="Polar residues" evidence="1">
    <location>
        <begin position="12"/>
        <end position="28"/>
    </location>
</feature>
<dbReference type="Proteomes" id="UP000298787">
    <property type="component" value="Chromosome 9"/>
</dbReference>
<evidence type="ECO:0000313" key="2">
    <source>
        <dbReference type="EMBL" id="TKS75862.1"/>
    </source>
</evidence>
<protein>
    <submittedName>
        <fullName evidence="2">Uncharacterized protein</fullName>
    </submittedName>
</protein>
<evidence type="ECO:0000256" key="1">
    <source>
        <dbReference type="SAM" id="MobiDB-lite"/>
    </source>
</evidence>
<keyword evidence="3" id="KW-1185">Reference proteome</keyword>